<evidence type="ECO:0000256" key="3">
    <source>
        <dbReference type="ARBA" id="ARBA00023172"/>
    </source>
</evidence>
<accession>A0A1F4XLQ0</accession>
<keyword evidence="2" id="KW-0238">DNA-binding</keyword>
<dbReference type="Gene3D" id="3.90.1750.20">
    <property type="entry name" value="Putative Large Serine Recombinase, Chain B, Domain 2"/>
    <property type="match status" value="1"/>
</dbReference>
<dbReference type="PROSITE" id="PS51737">
    <property type="entry name" value="RECOMBINASE_DNA_BIND"/>
    <property type="match status" value="1"/>
</dbReference>
<reference evidence="8 9" key="1">
    <citation type="journal article" date="2016" name="Nat. Commun.">
        <title>Thousands of microbial genomes shed light on interconnected biogeochemical processes in an aquifer system.</title>
        <authorList>
            <person name="Anantharaman K."/>
            <person name="Brown C.T."/>
            <person name="Hug L.A."/>
            <person name="Sharon I."/>
            <person name="Castelle C.J."/>
            <person name="Probst A.J."/>
            <person name="Thomas B.C."/>
            <person name="Singh A."/>
            <person name="Wilkins M.J."/>
            <person name="Karaoz U."/>
            <person name="Brodie E.L."/>
            <person name="Williams K.H."/>
            <person name="Hubbard S.S."/>
            <person name="Banfield J.F."/>
        </authorList>
    </citation>
    <scope>NUCLEOTIDE SEQUENCE [LARGE SCALE GENOMIC DNA]</scope>
</reference>
<keyword evidence="3" id="KW-0233">DNA recombination</keyword>
<feature type="domain" description="Resolvase/invertase-type recombinase catalytic" evidence="6">
    <location>
        <begin position="10"/>
        <end position="161"/>
    </location>
</feature>
<dbReference type="CDD" id="cd03768">
    <property type="entry name" value="SR_ResInv"/>
    <property type="match status" value="1"/>
</dbReference>
<dbReference type="PANTHER" id="PTHR30461:SF23">
    <property type="entry name" value="DNA RECOMBINASE-RELATED"/>
    <property type="match status" value="1"/>
</dbReference>
<dbReference type="InterPro" id="IPR038109">
    <property type="entry name" value="DNA_bind_recomb_sf"/>
</dbReference>
<dbReference type="InterPro" id="IPR006118">
    <property type="entry name" value="Recombinase_CS"/>
</dbReference>
<dbReference type="GO" id="GO:0003677">
    <property type="term" value="F:DNA binding"/>
    <property type="evidence" value="ECO:0007669"/>
    <property type="project" value="UniProtKB-KW"/>
</dbReference>
<dbReference type="PROSITE" id="PS00397">
    <property type="entry name" value="RECOMBINASES_1"/>
    <property type="match status" value="1"/>
</dbReference>
<dbReference type="Pfam" id="PF00239">
    <property type="entry name" value="Resolvase"/>
    <property type="match status" value="1"/>
</dbReference>
<name>A0A1F4XLQ0_9BACT</name>
<dbReference type="EMBL" id="MEWR01000004">
    <property type="protein sequence ID" value="OGC82589.1"/>
    <property type="molecule type" value="Genomic_DNA"/>
</dbReference>
<dbReference type="SMART" id="SM00857">
    <property type="entry name" value="Resolvase"/>
    <property type="match status" value="1"/>
</dbReference>
<proteinExistence type="predicted"/>
<organism evidence="8 9">
    <name type="scientific">Candidatus Abawacabacteria bacterium RBG_16_42_10</name>
    <dbReference type="NCBI Taxonomy" id="1817814"/>
    <lineage>
        <taxon>Bacteria</taxon>
        <taxon>Candidatus Abawacaibacteriota</taxon>
    </lineage>
</organism>
<dbReference type="PROSITE" id="PS51736">
    <property type="entry name" value="RECOMBINASES_3"/>
    <property type="match status" value="1"/>
</dbReference>
<evidence type="ECO:0000313" key="8">
    <source>
        <dbReference type="EMBL" id="OGC82589.1"/>
    </source>
</evidence>
<evidence type="ECO:0000256" key="5">
    <source>
        <dbReference type="PROSITE-ProRule" id="PRU10137"/>
    </source>
</evidence>
<sequence>MLAQSNTPRKVAIYLRVSTTEQSTEGFGLEAQKKTLLDYVKHNIALNLTTKPEWVFTDIHTGSDLNRPGLLKLRDAVRRQEFDAVLVLKIDRLSRSLQHLLMIFAEMEKHQVSFISLHENIDFRGAIGRLLFQIMGAMAQFERELIKGRTFMGKVASAEMGNYTGTHIPFGYKEVLNPNGKGKHIELLTEERKWVEKIYDWYINDGLGEGQIAKKLNEHKVHKGRFKIKRHQFTPWTNMPVNTILTNPVYRGEFVANQKDENGNLLSEEKWTIVKVPACVSEVTFLQAQIVRKEHKGGFHKREYLLTGKLWDMTLAVPKAFVGATRTKGGFSYRRKQFLKNEKWNPVFEIPGKQMEDFVWHKILSAIKNPEVFIKTYASMQKTDQESVTDIEN</sequence>
<dbReference type="InterPro" id="IPR050639">
    <property type="entry name" value="SSR_resolvase"/>
</dbReference>
<feature type="domain" description="Recombinase" evidence="7">
    <location>
        <begin position="169"/>
        <end position="298"/>
    </location>
</feature>
<dbReference type="GO" id="GO:0000150">
    <property type="term" value="F:DNA strand exchange activity"/>
    <property type="evidence" value="ECO:0007669"/>
    <property type="project" value="InterPro"/>
</dbReference>
<dbReference type="InterPro" id="IPR011109">
    <property type="entry name" value="DNA_bind_recombinase_dom"/>
</dbReference>
<dbReference type="Pfam" id="PF07508">
    <property type="entry name" value="Recombinase"/>
    <property type="match status" value="1"/>
</dbReference>
<dbReference type="SUPFAM" id="SSF53041">
    <property type="entry name" value="Resolvase-like"/>
    <property type="match status" value="1"/>
</dbReference>
<feature type="active site" description="O-(5'-phospho-DNA)-serine intermediate" evidence="4 5">
    <location>
        <position position="18"/>
    </location>
</feature>
<gene>
    <name evidence="8" type="ORF">A2V81_01435</name>
</gene>
<dbReference type="AlphaFoldDB" id="A0A1F4XLQ0"/>
<dbReference type="STRING" id="1817814.A2V81_01435"/>
<dbReference type="PANTHER" id="PTHR30461">
    <property type="entry name" value="DNA-INVERTASE FROM LAMBDOID PROPHAGE"/>
    <property type="match status" value="1"/>
</dbReference>
<dbReference type="GO" id="GO:0015074">
    <property type="term" value="P:DNA integration"/>
    <property type="evidence" value="ECO:0007669"/>
    <property type="project" value="UniProtKB-KW"/>
</dbReference>
<evidence type="ECO:0008006" key="10">
    <source>
        <dbReference type="Google" id="ProtNLM"/>
    </source>
</evidence>
<evidence type="ECO:0000256" key="4">
    <source>
        <dbReference type="PIRSR" id="PIRSR606118-50"/>
    </source>
</evidence>
<keyword evidence="1" id="KW-0229">DNA integration</keyword>
<evidence type="ECO:0000259" key="7">
    <source>
        <dbReference type="PROSITE" id="PS51737"/>
    </source>
</evidence>
<dbReference type="Proteomes" id="UP000177614">
    <property type="component" value="Unassembled WGS sequence"/>
</dbReference>
<dbReference type="Gene3D" id="3.40.50.1390">
    <property type="entry name" value="Resolvase, N-terminal catalytic domain"/>
    <property type="match status" value="1"/>
</dbReference>
<comment type="caution">
    <text evidence="8">The sequence shown here is derived from an EMBL/GenBank/DDBJ whole genome shotgun (WGS) entry which is preliminary data.</text>
</comment>
<evidence type="ECO:0000313" key="9">
    <source>
        <dbReference type="Proteomes" id="UP000177614"/>
    </source>
</evidence>
<evidence type="ECO:0000256" key="2">
    <source>
        <dbReference type="ARBA" id="ARBA00023125"/>
    </source>
</evidence>
<evidence type="ECO:0000259" key="6">
    <source>
        <dbReference type="PROSITE" id="PS51736"/>
    </source>
</evidence>
<evidence type="ECO:0000256" key="1">
    <source>
        <dbReference type="ARBA" id="ARBA00022908"/>
    </source>
</evidence>
<dbReference type="InterPro" id="IPR036162">
    <property type="entry name" value="Resolvase-like_N_sf"/>
</dbReference>
<dbReference type="InterPro" id="IPR006119">
    <property type="entry name" value="Resolv_N"/>
</dbReference>
<protein>
    <recommendedName>
        <fullName evidence="10">Recombinase family protein</fullName>
    </recommendedName>
</protein>